<dbReference type="InterPro" id="IPR020084">
    <property type="entry name" value="NUDIX_hydrolase_CS"/>
</dbReference>
<evidence type="ECO:0000256" key="8">
    <source>
        <dbReference type="ARBA" id="ARBA00022842"/>
    </source>
</evidence>
<accession>A0ABY0VBB7</accession>
<keyword evidence="5" id="KW-0479">Metal-binding</keyword>
<dbReference type="Proteomes" id="UP000198976">
    <property type="component" value="Chromosome I"/>
</dbReference>
<dbReference type="SUPFAM" id="SSF55811">
    <property type="entry name" value="Nudix"/>
    <property type="match status" value="1"/>
</dbReference>
<comment type="catalytic activity">
    <reaction evidence="10">
        <text>8-oxo-dGTP + H2O = 8-oxo-dGMP + diphosphate + H(+)</text>
        <dbReference type="Rhea" id="RHEA:31575"/>
        <dbReference type="ChEBI" id="CHEBI:15377"/>
        <dbReference type="ChEBI" id="CHEBI:15378"/>
        <dbReference type="ChEBI" id="CHEBI:33019"/>
        <dbReference type="ChEBI" id="CHEBI:63224"/>
        <dbReference type="ChEBI" id="CHEBI:77896"/>
        <dbReference type="EC" id="3.6.1.55"/>
    </reaction>
</comment>
<keyword evidence="3" id="KW-0515">Mutator protein</keyword>
<keyword evidence="9" id="KW-0234">DNA repair</keyword>
<dbReference type="EMBL" id="LT629792">
    <property type="protein sequence ID" value="SDU05848.1"/>
    <property type="molecule type" value="Genomic_DNA"/>
</dbReference>
<dbReference type="InterPro" id="IPR015797">
    <property type="entry name" value="NUDIX_hydrolase-like_dom_sf"/>
</dbReference>
<organism evidence="14 15">
    <name type="scientific">Schaalia radingae</name>
    <dbReference type="NCBI Taxonomy" id="131110"/>
    <lineage>
        <taxon>Bacteria</taxon>
        <taxon>Bacillati</taxon>
        <taxon>Actinomycetota</taxon>
        <taxon>Actinomycetes</taxon>
        <taxon>Actinomycetales</taxon>
        <taxon>Actinomycetaceae</taxon>
        <taxon>Schaalia</taxon>
    </lineage>
</organism>
<keyword evidence="8" id="KW-0460">Magnesium</keyword>
<evidence type="ECO:0000313" key="15">
    <source>
        <dbReference type="Proteomes" id="UP000198976"/>
    </source>
</evidence>
<evidence type="ECO:0000259" key="13">
    <source>
        <dbReference type="PROSITE" id="PS51462"/>
    </source>
</evidence>
<evidence type="ECO:0000256" key="4">
    <source>
        <dbReference type="ARBA" id="ARBA00022705"/>
    </source>
</evidence>
<evidence type="ECO:0000256" key="12">
    <source>
        <dbReference type="RuleBase" id="RU003476"/>
    </source>
</evidence>
<dbReference type="InterPro" id="IPR000086">
    <property type="entry name" value="NUDIX_hydrolase_dom"/>
</dbReference>
<evidence type="ECO:0000256" key="3">
    <source>
        <dbReference type="ARBA" id="ARBA00022457"/>
    </source>
</evidence>
<gene>
    <name evidence="14" type="ORF">SAMN04489714_1909</name>
</gene>
<dbReference type="CDD" id="cd03425">
    <property type="entry name" value="NUDIX_MutT_NudA_like"/>
    <property type="match status" value="1"/>
</dbReference>
<sequence>MDTHANRATRITPTIEAVTITQHQPVRPVVGAAIVDSLDRPHQLLAAARSYPPELAGRFELPGGKVEPGENAMDALVREVREELGTTIELGAQVAGPLDGWWPILGTRTMAVWLAQVSPGSKAPRAGSSHQRIQWVPLEEALRLNWLDPDFPIVQAIIDQCA</sequence>
<proteinExistence type="inferred from homology"/>
<evidence type="ECO:0000256" key="2">
    <source>
        <dbReference type="ARBA" id="ARBA00005582"/>
    </source>
</evidence>
<dbReference type="PANTHER" id="PTHR47707">
    <property type="entry name" value="8-OXO-DGTP DIPHOSPHATASE"/>
    <property type="match status" value="1"/>
</dbReference>
<dbReference type="InterPro" id="IPR047127">
    <property type="entry name" value="MutT-like"/>
</dbReference>
<reference evidence="14 15" key="1">
    <citation type="submission" date="2016-10" db="EMBL/GenBank/DDBJ databases">
        <authorList>
            <person name="Varghese N."/>
            <person name="Submissions S."/>
        </authorList>
    </citation>
    <scope>NUCLEOTIDE SEQUENCE [LARGE SCALE GENOMIC DNA]</scope>
    <source>
        <strain evidence="14 15">DSM 9169</strain>
    </source>
</reference>
<name>A0ABY0VBB7_9ACTO</name>
<dbReference type="InterPro" id="IPR020476">
    <property type="entry name" value="Nudix_hydrolase"/>
</dbReference>
<evidence type="ECO:0000256" key="6">
    <source>
        <dbReference type="ARBA" id="ARBA00022763"/>
    </source>
</evidence>
<evidence type="ECO:0000256" key="7">
    <source>
        <dbReference type="ARBA" id="ARBA00022801"/>
    </source>
</evidence>
<evidence type="ECO:0000256" key="10">
    <source>
        <dbReference type="ARBA" id="ARBA00035861"/>
    </source>
</evidence>
<keyword evidence="4" id="KW-0235">DNA replication</keyword>
<keyword evidence="15" id="KW-1185">Reference proteome</keyword>
<dbReference type="EC" id="3.6.1.55" evidence="11"/>
<dbReference type="PRINTS" id="PR00502">
    <property type="entry name" value="NUDIXFAMILY"/>
</dbReference>
<dbReference type="PROSITE" id="PS51462">
    <property type="entry name" value="NUDIX"/>
    <property type="match status" value="1"/>
</dbReference>
<dbReference type="Gene3D" id="3.90.79.10">
    <property type="entry name" value="Nucleoside Triphosphate Pyrophosphohydrolase"/>
    <property type="match status" value="1"/>
</dbReference>
<dbReference type="Pfam" id="PF00293">
    <property type="entry name" value="NUDIX"/>
    <property type="match status" value="1"/>
</dbReference>
<dbReference type="PANTHER" id="PTHR47707:SF1">
    <property type="entry name" value="NUDIX HYDROLASE FAMILY PROTEIN"/>
    <property type="match status" value="1"/>
</dbReference>
<keyword evidence="6" id="KW-0227">DNA damage</keyword>
<evidence type="ECO:0000256" key="11">
    <source>
        <dbReference type="ARBA" id="ARBA00038905"/>
    </source>
</evidence>
<evidence type="ECO:0000313" key="14">
    <source>
        <dbReference type="EMBL" id="SDU05848.1"/>
    </source>
</evidence>
<evidence type="ECO:0000256" key="5">
    <source>
        <dbReference type="ARBA" id="ARBA00022723"/>
    </source>
</evidence>
<comment type="cofactor">
    <cofactor evidence="1">
        <name>Mg(2+)</name>
        <dbReference type="ChEBI" id="CHEBI:18420"/>
    </cofactor>
</comment>
<evidence type="ECO:0000256" key="9">
    <source>
        <dbReference type="ARBA" id="ARBA00023204"/>
    </source>
</evidence>
<evidence type="ECO:0000256" key="1">
    <source>
        <dbReference type="ARBA" id="ARBA00001946"/>
    </source>
</evidence>
<protein>
    <recommendedName>
        <fullName evidence="11">8-oxo-dGTP diphosphatase</fullName>
        <ecNumber evidence="11">3.6.1.55</ecNumber>
    </recommendedName>
</protein>
<comment type="similarity">
    <text evidence="2 12">Belongs to the Nudix hydrolase family.</text>
</comment>
<keyword evidence="7 12" id="KW-0378">Hydrolase</keyword>
<feature type="domain" description="Nudix hydrolase" evidence="13">
    <location>
        <begin position="25"/>
        <end position="161"/>
    </location>
</feature>
<dbReference type="PROSITE" id="PS00893">
    <property type="entry name" value="NUDIX_BOX"/>
    <property type="match status" value="1"/>
</dbReference>